<evidence type="ECO:0000313" key="4">
    <source>
        <dbReference type="EMBL" id="QUC22989.1"/>
    </source>
</evidence>
<evidence type="ECO:0000259" key="2">
    <source>
        <dbReference type="PROSITE" id="PS00028"/>
    </source>
</evidence>
<evidence type="ECO:0000256" key="1">
    <source>
        <dbReference type="SAM" id="MobiDB-lite"/>
    </source>
</evidence>
<dbReference type="InterPro" id="IPR013087">
    <property type="entry name" value="Znf_C2H2_type"/>
</dbReference>
<dbReference type="Proteomes" id="UP000027002">
    <property type="component" value="Chromosome 6"/>
</dbReference>
<reference evidence="6" key="2">
    <citation type="journal article" date="2016" name="Genome Announc.">
        <title>Genome sequence of Ustilaginoidea virens IPU010, a rice pathogenic fungus causing false smut.</title>
        <authorList>
            <person name="Kumagai T."/>
            <person name="Ishii T."/>
            <person name="Terai G."/>
            <person name="Umemura M."/>
            <person name="Machida M."/>
            <person name="Asai K."/>
        </authorList>
    </citation>
    <scope>NUCLEOTIDE SEQUENCE [LARGE SCALE GENOMIC DNA]</scope>
    <source>
        <strain evidence="6">IPU010</strain>
    </source>
</reference>
<dbReference type="Proteomes" id="UP000054053">
    <property type="component" value="Unassembled WGS sequence"/>
</dbReference>
<keyword evidence="5" id="KW-1185">Reference proteome</keyword>
<dbReference type="EMBL" id="BBTG02000024">
    <property type="protein sequence ID" value="GAO18453.1"/>
    <property type="molecule type" value="Genomic_DNA"/>
</dbReference>
<name>A0A1B5L5L4_USTVR</name>
<feature type="region of interest" description="Disordered" evidence="1">
    <location>
        <begin position="1"/>
        <end position="30"/>
    </location>
</feature>
<dbReference type="EMBL" id="CP072758">
    <property type="protein sequence ID" value="QUC22989.1"/>
    <property type="molecule type" value="Genomic_DNA"/>
</dbReference>
<dbReference type="RefSeq" id="XP_043000662.1">
    <property type="nucleotide sequence ID" value="XM_043144727.1"/>
</dbReference>
<evidence type="ECO:0000313" key="5">
    <source>
        <dbReference type="Proteomes" id="UP000027002"/>
    </source>
</evidence>
<dbReference type="AlphaFoldDB" id="A0A1B5L5L4"/>
<accession>A0A1B5L5L4</accession>
<feature type="region of interest" description="Disordered" evidence="1">
    <location>
        <begin position="152"/>
        <end position="244"/>
    </location>
</feature>
<evidence type="ECO:0000313" key="6">
    <source>
        <dbReference type="Proteomes" id="UP000054053"/>
    </source>
</evidence>
<dbReference type="KEGG" id="uvi:66068007"/>
<reference evidence="4" key="3">
    <citation type="submission" date="2020-03" db="EMBL/GenBank/DDBJ databases">
        <title>A mixture of massive structural variations and highly conserved coding sequences in Ustilaginoidea virens genome.</title>
        <authorList>
            <person name="Zhang K."/>
            <person name="Zhao Z."/>
            <person name="Zhang Z."/>
            <person name="Li Y."/>
            <person name="Hsiang T."/>
            <person name="Sun W."/>
        </authorList>
    </citation>
    <scope>NUCLEOTIDE SEQUENCE</scope>
    <source>
        <strain evidence="4">UV-8b</strain>
    </source>
</reference>
<sequence length="415" mass="46118">MNHGLHNIGRMQADGKNVTRAPTHGSGASKPIVAFRGLRPYLPEVASHSSAALQQERQRVDGPAQTWAARPPAKLAVVLPLSTPDRRRSEPLMRQRLTQPTLNEIWDLQKRVKKNLGIRLPTAEQLSSAAPASAFAFASSSATASASASASVSASSPQRTQPKHTASSETPLTTTASTPQPTSRGRPKGWKPGLSYRAMRQNPQGDLTKVPQGDWKRTPRQPRTKAPQPGFAKRPGRAPRARTPTPREIYEKSDFQFVNFLCEWSGCKAELHNLDTLQRHVHVVHQVASEKQGCLWGDCRAHGFQSTQDWKLHLDEAHFVPFSWHVGDGPRNTALTDDGTKHELAEEEVPDYLRGPDGEQVTPSIKDQALEDSATWKANRRRLKELLIMRDGKLEEIEAKTSENLEPLPVFRVFR</sequence>
<evidence type="ECO:0000313" key="3">
    <source>
        <dbReference type="EMBL" id="GAO18453.1"/>
    </source>
</evidence>
<protein>
    <recommendedName>
        <fullName evidence="2">C2H2-type domain-containing protein</fullName>
    </recommendedName>
</protein>
<dbReference type="GeneID" id="66068007"/>
<organism evidence="3 6">
    <name type="scientific">Ustilaginoidea virens</name>
    <name type="common">Rice false smut fungus</name>
    <name type="synonym">Villosiclava virens</name>
    <dbReference type="NCBI Taxonomy" id="1159556"/>
    <lineage>
        <taxon>Eukaryota</taxon>
        <taxon>Fungi</taxon>
        <taxon>Dikarya</taxon>
        <taxon>Ascomycota</taxon>
        <taxon>Pezizomycotina</taxon>
        <taxon>Sordariomycetes</taxon>
        <taxon>Hypocreomycetidae</taxon>
        <taxon>Hypocreales</taxon>
        <taxon>Clavicipitaceae</taxon>
        <taxon>Ustilaginoidea</taxon>
    </lineage>
</organism>
<feature type="compositionally biased region" description="Polar residues" evidence="1">
    <location>
        <begin position="157"/>
        <end position="183"/>
    </location>
</feature>
<gene>
    <name evidence="4" type="ORF">UV8b_07230</name>
    <name evidence="3" type="ORF">UVI_02042330</name>
</gene>
<proteinExistence type="predicted"/>
<dbReference type="OrthoDB" id="5424797at2759"/>
<dbReference type="PROSITE" id="PS00028">
    <property type="entry name" value="ZINC_FINGER_C2H2_1"/>
    <property type="match status" value="1"/>
</dbReference>
<reference evidence="3" key="1">
    <citation type="journal article" date="2016" name="Genome Announc.">
        <title>Genome Sequence of Ustilaginoidea virens IPU010, a Rice Pathogenic Fungus Causing False Smut.</title>
        <authorList>
            <person name="Kumagai T."/>
            <person name="Ishii T."/>
            <person name="Terai G."/>
            <person name="Umemura M."/>
            <person name="Machida M."/>
            <person name="Asai K."/>
        </authorList>
    </citation>
    <scope>NUCLEOTIDE SEQUENCE [LARGE SCALE GENOMIC DNA]</scope>
    <source>
        <strain evidence="3">IPU010</strain>
    </source>
</reference>
<feature type="domain" description="C2H2-type" evidence="2">
    <location>
        <begin position="262"/>
        <end position="285"/>
    </location>
</feature>